<feature type="domain" description="Ribosome maturation factor RimP C-terminal" evidence="5">
    <location>
        <begin position="92"/>
        <end position="156"/>
    </location>
</feature>
<dbReference type="Gene3D" id="3.30.300.70">
    <property type="entry name" value="RimP-like superfamily, N-terminal"/>
    <property type="match status" value="1"/>
</dbReference>
<organism evidence="6">
    <name type="scientific">Candidatus Kentrum eta</name>
    <dbReference type="NCBI Taxonomy" id="2126337"/>
    <lineage>
        <taxon>Bacteria</taxon>
        <taxon>Pseudomonadati</taxon>
        <taxon>Pseudomonadota</taxon>
        <taxon>Gammaproteobacteria</taxon>
        <taxon>Candidatus Kentrum</taxon>
    </lineage>
</organism>
<evidence type="ECO:0000259" key="4">
    <source>
        <dbReference type="Pfam" id="PF02576"/>
    </source>
</evidence>
<dbReference type="InterPro" id="IPR035956">
    <property type="entry name" value="RimP_N_sf"/>
</dbReference>
<accession>A0A450UHY5</accession>
<dbReference type="FunFam" id="3.30.300.70:FF:000001">
    <property type="entry name" value="Ribosome maturation factor RimP"/>
    <property type="match status" value="1"/>
</dbReference>
<dbReference type="Gene3D" id="2.30.30.180">
    <property type="entry name" value="Ribosome maturation factor RimP, C-terminal domain"/>
    <property type="match status" value="1"/>
</dbReference>
<name>A0A450UHY5_9GAMM</name>
<comment type="subcellular location">
    <subcellularLocation>
        <location evidence="3">Cytoplasm</location>
    </subcellularLocation>
</comment>
<sequence>MRGYSKQLCEIIEPAVTGLGYELIGVQYFSGREMQAKQKRALVRIYIDHPSGIGVDDCERVSHQVSGVLDVADSVRNQYNLEVSSPGLDRPLFKPSHFERFIGNRVRIKLDTSWEDRKNVVGKLLGCQSGNVLVVENGVECAIPLDLISLAQLVLEL</sequence>
<keyword evidence="2 3" id="KW-0690">Ribosome biogenesis</keyword>
<dbReference type="GO" id="GO:0006412">
    <property type="term" value="P:translation"/>
    <property type="evidence" value="ECO:0007669"/>
    <property type="project" value="TreeGrafter"/>
</dbReference>
<dbReference type="Pfam" id="PF02576">
    <property type="entry name" value="RimP_N"/>
    <property type="match status" value="1"/>
</dbReference>
<dbReference type="InterPro" id="IPR028989">
    <property type="entry name" value="RimP_N"/>
</dbReference>
<reference evidence="6" key="1">
    <citation type="submission" date="2019-02" db="EMBL/GenBank/DDBJ databases">
        <authorList>
            <person name="Gruber-Vodicka R. H."/>
            <person name="Seah K. B. B."/>
        </authorList>
    </citation>
    <scope>NUCLEOTIDE SEQUENCE</scope>
    <source>
        <strain evidence="7">BECK_SA2B12</strain>
        <strain evidence="6">BECK_SA2B15</strain>
    </source>
</reference>
<comment type="function">
    <text evidence="3">Required for maturation of 30S ribosomal subunits.</text>
</comment>
<dbReference type="GO" id="GO:0000028">
    <property type="term" value="P:ribosomal small subunit assembly"/>
    <property type="evidence" value="ECO:0007669"/>
    <property type="project" value="TreeGrafter"/>
</dbReference>
<feature type="domain" description="Ribosome maturation factor RimP N-terminal" evidence="4">
    <location>
        <begin position="11"/>
        <end position="89"/>
    </location>
</feature>
<evidence type="ECO:0000259" key="5">
    <source>
        <dbReference type="Pfam" id="PF17384"/>
    </source>
</evidence>
<dbReference type="EMBL" id="CAADFJ010000036">
    <property type="protein sequence ID" value="VFJ99868.1"/>
    <property type="molecule type" value="Genomic_DNA"/>
</dbReference>
<dbReference type="InterPro" id="IPR036847">
    <property type="entry name" value="RimP_C_sf"/>
</dbReference>
<dbReference type="SUPFAM" id="SSF74942">
    <property type="entry name" value="YhbC-like, C-terminal domain"/>
    <property type="match status" value="1"/>
</dbReference>
<dbReference type="AlphaFoldDB" id="A0A450UHY5"/>
<comment type="similarity">
    <text evidence="3">Belongs to the RimP family.</text>
</comment>
<evidence type="ECO:0000256" key="1">
    <source>
        <dbReference type="ARBA" id="ARBA00022490"/>
    </source>
</evidence>
<protein>
    <recommendedName>
        <fullName evidence="3">Ribosome maturation factor RimP</fullName>
    </recommendedName>
</protein>
<dbReference type="InterPro" id="IPR003728">
    <property type="entry name" value="Ribosome_maturation_RimP"/>
</dbReference>
<proteinExistence type="inferred from homology"/>
<dbReference type="PANTHER" id="PTHR33867:SF1">
    <property type="entry name" value="RIBOSOME MATURATION FACTOR RIMP"/>
    <property type="match status" value="1"/>
</dbReference>
<dbReference type="EMBL" id="CAADFG010000039">
    <property type="protein sequence ID" value="VFJ92118.1"/>
    <property type="molecule type" value="Genomic_DNA"/>
</dbReference>
<gene>
    <name evidence="3" type="primary">rimP</name>
    <name evidence="6" type="ORF">BECKH772A_GA0070896_100399</name>
    <name evidence="7" type="ORF">BECKH772C_GA0070978_100369</name>
</gene>
<dbReference type="Pfam" id="PF17384">
    <property type="entry name" value="DUF150_C"/>
    <property type="match status" value="1"/>
</dbReference>
<dbReference type="CDD" id="cd01734">
    <property type="entry name" value="YlxS_C"/>
    <property type="match status" value="1"/>
</dbReference>
<dbReference type="InterPro" id="IPR028998">
    <property type="entry name" value="RimP_C"/>
</dbReference>
<evidence type="ECO:0000313" key="7">
    <source>
        <dbReference type="EMBL" id="VFJ99868.1"/>
    </source>
</evidence>
<dbReference type="GO" id="GO:0005829">
    <property type="term" value="C:cytosol"/>
    <property type="evidence" value="ECO:0007669"/>
    <property type="project" value="TreeGrafter"/>
</dbReference>
<evidence type="ECO:0000313" key="6">
    <source>
        <dbReference type="EMBL" id="VFJ92118.1"/>
    </source>
</evidence>
<evidence type="ECO:0000256" key="3">
    <source>
        <dbReference type="HAMAP-Rule" id="MF_01077"/>
    </source>
</evidence>
<keyword evidence="1 3" id="KW-0963">Cytoplasm</keyword>
<dbReference type="PANTHER" id="PTHR33867">
    <property type="entry name" value="RIBOSOME MATURATION FACTOR RIMP"/>
    <property type="match status" value="1"/>
</dbReference>
<dbReference type="HAMAP" id="MF_01077">
    <property type="entry name" value="RimP"/>
    <property type="match status" value="1"/>
</dbReference>
<evidence type="ECO:0000256" key="2">
    <source>
        <dbReference type="ARBA" id="ARBA00022517"/>
    </source>
</evidence>
<dbReference type="SUPFAM" id="SSF75420">
    <property type="entry name" value="YhbC-like, N-terminal domain"/>
    <property type="match status" value="1"/>
</dbReference>